<dbReference type="Proteomes" id="UP000186607">
    <property type="component" value="Unassembled WGS sequence"/>
</dbReference>
<evidence type="ECO:0008006" key="5">
    <source>
        <dbReference type="Google" id="ProtNLM"/>
    </source>
</evidence>
<dbReference type="STRING" id="249408.BOO71_0006211"/>
<protein>
    <recommendedName>
        <fullName evidence="5">TIGR02680 family protein</fullName>
    </recommendedName>
</protein>
<dbReference type="Gene3D" id="3.40.1140.10">
    <property type="match status" value="1"/>
</dbReference>
<comment type="caution">
    <text evidence="3">The sequence shown here is derived from an EMBL/GenBank/DDBJ whole genome shotgun (WGS) entry which is preliminary data.</text>
</comment>
<evidence type="ECO:0000256" key="1">
    <source>
        <dbReference type="SAM" id="Coils"/>
    </source>
</evidence>
<feature type="coiled-coil region" evidence="1">
    <location>
        <begin position="733"/>
        <end position="767"/>
    </location>
</feature>
<dbReference type="EMBL" id="MSTI01000068">
    <property type="protein sequence ID" value="OLV18372.1"/>
    <property type="molecule type" value="Genomic_DNA"/>
</dbReference>
<accession>A0A1U7NZM7</accession>
<keyword evidence="1" id="KW-0175">Coiled coil</keyword>
<gene>
    <name evidence="3" type="ORF">BOO71_0006211</name>
</gene>
<name>A0A1U7NZM7_9DEIO</name>
<evidence type="ECO:0000256" key="2">
    <source>
        <dbReference type="SAM" id="MobiDB-lite"/>
    </source>
</evidence>
<feature type="compositionally biased region" description="Basic and acidic residues" evidence="2">
    <location>
        <begin position="382"/>
        <end position="400"/>
    </location>
</feature>
<dbReference type="OrthoDB" id="9776649at2"/>
<dbReference type="Gene3D" id="3.40.50.300">
    <property type="entry name" value="P-loop containing nucleotide triphosphate hydrolases"/>
    <property type="match status" value="1"/>
</dbReference>
<reference evidence="3 4" key="1">
    <citation type="submission" date="2017-01" db="EMBL/GenBank/DDBJ databases">
        <title>Genome Analysis of Deinococcus marmoris KOPRI26562.</title>
        <authorList>
            <person name="Kim J.H."/>
            <person name="Oh H.-M."/>
        </authorList>
    </citation>
    <scope>NUCLEOTIDE SEQUENCE [LARGE SCALE GENOMIC DNA]</scope>
    <source>
        <strain evidence="3 4">KOPRI26562</strain>
    </source>
</reference>
<sequence length="1334" mass="145073">MTLFTAQDVQGLLTRPARGLLPTRLILVNYWLYPVQVFHFVAGRLFLTGHNGSGKSTALTAAITLLLDGDSAPARLDPFGGQRRHLRYYLLGGPDAGFQERGRRSYLALEFRTPEGEYQTIGLGLSASEGSTNIGKWGFWVPGRVGTGQEEDGVSLDLVDAGQPLTERVLRERVTRLEPQPGEFASGQGEYAGVVRRRIYGAGERDFQDTLDLLLTVRGSKLGREVRPAQIAELLRRSLPSLSAGVTGKLADGIERLDRHSERLRLLDTQTEAARRVATANFHAALTAARLAWKRRHDSAVRADIAKTELEATRAEAATQATLLTELAGQEAALIHDSGAVRVELEALEDAASGQENQLGNTERKLAEVRAALEQNRGRIRREREREERTRTHQSETTAARETDTAALAGLETEIAARPWWDGEDSLPVRTAALDAAETALKVYERDTERLSERQDAAARAAEQSTLARQNLEDRTAALEAVLTDTGAQLTARAETLNWAGQGLPPEATDAYGTALETTVEIADAFTSIAEAGTELLGMAREDGALSRERVRALQAEQSELQDRLNRLQNQSGAEPPLPAARARALDELRGAGIAAQPFYRLVKPLKGAGELGLLEGALLASGLLTALVVPAEQHAGALDVLRRANLADALLSAGAAIKAKKDSLRAVLESEKDAPDGVLDILGSLSLKPGSSSAGLDALGHWHNGVLAGGASDEGLRFLGAVARERERERQLALLAEGLELVEDRLDSAQAELEMLETALAALESELDYLRGPRDLSGQRRTAARGRDEALNTLTLRSEAQELALAALAEAQARAAGAGEALELAFAPLALNADAGRDSLSAAQADYRDAAAQWTQTRNLLERLERAGADLETLAQELLEHAAELTELETERQTAEATRDALQATLLQLRAQHDAPDAAKLRARLNELRGRARELERSSQNLSRQRIAAEERGRLAAERLPGLQGASEAAALALAEAVRTLDERRAAHPRLAEDHPEPADLTLNVSETDRQAADYALREEYDAARPLLEAPFSYHPRFTPEGPRFSHDGQTLTSDALLSYLAGELDAARALLTEEEARVFHAELIRELVEELDAKQRETANWVAGIRATLDKLRFHDERLDLEGRPRAPAGQPAEALARSVNGRIDPSHQNEAWWSGVRDELQTVVRDLQARAGADSMLSFAQELERALDYREWIDFTFLSVTPSGKKEITDRTFAQRSGGERSAVLYTFLFAALGARFDQLGPRVPRLIGLDEAFAGMDLANIGALYRVMDDLELSWIATSERRIDLSPALSGAATYQLIRVATARGSSVGSLCFVWDGHSAQEGRKYGLAD</sequence>
<dbReference type="SUPFAM" id="SSF52540">
    <property type="entry name" value="P-loop containing nucleoside triphosphate hydrolases"/>
    <property type="match status" value="1"/>
</dbReference>
<evidence type="ECO:0000313" key="3">
    <source>
        <dbReference type="EMBL" id="OLV18372.1"/>
    </source>
</evidence>
<proteinExistence type="predicted"/>
<dbReference type="InterPro" id="IPR027417">
    <property type="entry name" value="P-loop_NTPase"/>
</dbReference>
<organism evidence="3 4">
    <name type="scientific">Deinococcus marmoris</name>
    <dbReference type="NCBI Taxonomy" id="249408"/>
    <lineage>
        <taxon>Bacteria</taxon>
        <taxon>Thermotogati</taxon>
        <taxon>Deinococcota</taxon>
        <taxon>Deinococci</taxon>
        <taxon>Deinococcales</taxon>
        <taxon>Deinococcaceae</taxon>
        <taxon>Deinococcus</taxon>
    </lineage>
</organism>
<dbReference type="eggNOG" id="COG1196">
    <property type="taxonomic scope" value="Bacteria"/>
</dbReference>
<dbReference type="Pfam" id="PF13558">
    <property type="entry name" value="SbcC_Walker_B"/>
    <property type="match status" value="1"/>
</dbReference>
<feature type="coiled-coil region" evidence="1">
    <location>
        <begin position="858"/>
        <end position="953"/>
    </location>
</feature>
<dbReference type="RefSeq" id="WP_075832123.1">
    <property type="nucleotide sequence ID" value="NZ_MSTI01000068.1"/>
</dbReference>
<feature type="region of interest" description="Disordered" evidence="2">
    <location>
        <begin position="376"/>
        <end position="400"/>
    </location>
</feature>
<keyword evidence="4" id="KW-1185">Reference proteome</keyword>
<evidence type="ECO:0000313" key="4">
    <source>
        <dbReference type="Proteomes" id="UP000186607"/>
    </source>
</evidence>